<feature type="region of interest" description="Disordered" evidence="1">
    <location>
        <begin position="137"/>
        <end position="172"/>
    </location>
</feature>
<dbReference type="Pfam" id="PF02510">
    <property type="entry name" value="SPAN"/>
    <property type="match status" value="1"/>
</dbReference>
<dbReference type="InterPro" id="IPR056746">
    <property type="entry name" value="SPAN_dom"/>
</dbReference>
<dbReference type="EMBL" id="MTBD01000021">
    <property type="protein sequence ID" value="PRP70985.1"/>
    <property type="molecule type" value="Genomic_DNA"/>
</dbReference>
<evidence type="ECO:0000313" key="4">
    <source>
        <dbReference type="Proteomes" id="UP000239469"/>
    </source>
</evidence>
<evidence type="ECO:0000256" key="1">
    <source>
        <dbReference type="SAM" id="MobiDB-lite"/>
    </source>
</evidence>
<evidence type="ECO:0000259" key="2">
    <source>
        <dbReference type="Pfam" id="PF02510"/>
    </source>
</evidence>
<comment type="caution">
    <text evidence="3">The sequence shown here is derived from an EMBL/GenBank/DDBJ whole genome shotgun (WGS) entry which is preliminary data.</text>
</comment>
<name>A0A2S9X5N2_9NEIS</name>
<proteinExistence type="predicted"/>
<reference evidence="3 4" key="1">
    <citation type="submission" date="2017-01" db="EMBL/GenBank/DDBJ databases">
        <title>New insights into the genetic diversity of Chromobacterium isolated from tropical freshwater lake.</title>
        <authorList>
            <person name="Santos A.B."/>
            <person name="Nascimento A.M."/>
            <person name="Da Silva P.C."/>
        </authorList>
    </citation>
    <scope>NUCLEOTIDE SEQUENCE [LARGE SCALE GENOMIC DNA]</scope>
    <source>
        <strain evidence="3 4">56AF</strain>
    </source>
</reference>
<evidence type="ECO:0000313" key="3">
    <source>
        <dbReference type="EMBL" id="PRP70985.1"/>
    </source>
</evidence>
<accession>A0A2S9X5N2</accession>
<feature type="compositionally biased region" description="Basic and acidic residues" evidence="1">
    <location>
        <begin position="1"/>
        <end position="16"/>
    </location>
</feature>
<sequence length="172" mass="18791">MDESIHQPKRGEKEDTAAQVARRSGMPQLEPAAQVLTQMDASERKSSHESATYPQLVPQPVPLTNILRGRGEASAVAQLHVRPELAPPPVVSEPGTLQSGLTYRFYSWGADHAVMVQGYAGGNLLLQPSDALVTQRLSEQWQSGNPQQWQLAGGEGEGREQQQPSRDEEDEA</sequence>
<organism evidence="3 4">
    <name type="scientific">Chromobacterium amazonense</name>
    <dbReference type="NCBI Taxonomy" id="1382803"/>
    <lineage>
        <taxon>Bacteria</taxon>
        <taxon>Pseudomonadati</taxon>
        <taxon>Pseudomonadota</taxon>
        <taxon>Betaproteobacteria</taxon>
        <taxon>Neisseriales</taxon>
        <taxon>Chromobacteriaceae</taxon>
        <taxon>Chromobacterium</taxon>
    </lineage>
</organism>
<feature type="domain" description="Surface presentation of antigen" evidence="2">
    <location>
        <begin position="98"/>
        <end position="171"/>
    </location>
</feature>
<dbReference type="AlphaFoldDB" id="A0A2S9X5N2"/>
<feature type="region of interest" description="Disordered" evidence="1">
    <location>
        <begin position="1"/>
        <end position="51"/>
    </location>
</feature>
<feature type="compositionally biased region" description="Polar residues" evidence="1">
    <location>
        <begin position="137"/>
        <end position="150"/>
    </location>
</feature>
<dbReference type="Proteomes" id="UP000239469">
    <property type="component" value="Unassembled WGS sequence"/>
</dbReference>
<protein>
    <recommendedName>
        <fullName evidence="2">Surface presentation of antigen domain-containing protein</fullName>
    </recommendedName>
</protein>
<gene>
    <name evidence="3" type="ORF">BUE93_09180</name>
</gene>